<dbReference type="InterPro" id="IPR036188">
    <property type="entry name" value="FAD/NAD-bd_sf"/>
</dbReference>
<keyword evidence="1" id="KW-0560">Oxidoreductase</keyword>
<dbReference type="EMBL" id="QBKN01000001">
    <property type="protein sequence ID" value="PTX52723.1"/>
    <property type="molecule type" value="Genomic_DNA"/>
</dbReference>
<gene>
    <name evidence="3" type="ORF">C8N44_10111</name>
</gene>
<dbReference type="PANTHER" id="PTHR13847">
    <property type="entry name" value="SARCOSINE DEHYDROGENASE-RELATED"/>
    <property type="match status" value="1"/>
</dbReference>
<evidence type="ECO:0000313" key="3">
    <source>
        <dbReference type="EMBL" id="PTX52723.1"/>
    </source>
</evidence>
<dbReference type="Gene3D" id="3.30.9.10">
    <property type="entry name" value="D-Amino Acid Oxidase, subunit A, domain 2"/>
    <property type="match status" value="1"/>
</dbReference>
<reference evidence="3 4" key="1">
    <citation type="submission" date="2018-04" db="EMBL/GenBank/DDBJ databases">
        <title>Genomic Encyclopedia of Archaeal and Bacterial Type Strains, Phase II (KMG-II): from individual species to whole genera.</title>
        <authorList>
            <person name="Goeker M."/>
        </authorList>
    </citation>
    <scope>NUCLEOTIDE SEQUENCE [LARGE SCALE GENOMIC DNA]</scope>
    <source>
        <strain evidence="3 4">DSM 29329</strain>
    </source>
</reference>
<organism evidence="3 4">
    <name type="scientific">Allosediminivita pacifica</name>
    <dbReference type="NCBI Taxonomy" id="1267769"/>
    <lineage>
        <taxon>Bacteria</taxon>
        <taxon>Pseudomonadati</taxon>
        <taxon>Pseudomonadota</taxon>
        <taxon>Alphaproteobacteria</taxon>
        <taxon>Rhodobacterales</taxon>
        <taxon>Paracoccaceae</taxon>
        <taxon>Allosediminivita</taxon>
    </lineage>
</organism>
<dbReference type="Proteomes" id="UP000244069">
    <property type="component" value="Unassembled WGS sequence"/>
</dbReference>
<accession>A0A2T6B9J3</accession>
<comment type="caution">
    <text evidence="3">The sequence shown here is derived from an EMBL/GenBank/DDBJ whole genome shotgun (WGS) entry which is preliminary data.</text>
</comment>
<evidence type="ECO:0000313" key="4">
    <source>
        <dbReference type="Proteomes" id="UP000244069"/>
    </source>
</evidence>
<dbReference type="OrthoDB" id="9806601at2"/>
<name>A0A2T6B9J3_9RHOB</name>
<dbReference type="InterPro" id="IPR006076">
    <property type="entry name" value="FAD-dep_OxRdtase"/>
</dbReference>
<dbReference type="GO" id="GO:0016491">
    <property type="term" value="F:oxidoreductase activity"/>
    <property type="evidence" value="ECO:0007669"/>
    <property type="project" value="UniProtKB-KW"/>
</dbReference>
<dbReference type="GO" id="GO:0005737">
    <property type="term" value="C:cytoplasm"/>
    <property type="evidence" value="ECO:0007669"/>
    <property type="project" value="TreeGrafter"/>
</dbReference>
<sequence length="428" mass="45412">MIENEQPALAASLWTTKAAPGPEAPALSGEVEADLCIVGGGFAGLSTALHAAEAGLDVVLIEAESLGWGASGRNGGQVLPGLKENPREVEARFGPQGTRMIECAGAAPDLVFDLIERHGISCGAMRAGWISAAMSDGLTAARDRGAQWRALGADVRDLSGPETREMLGGGYYAGALWDRRGGGVQPLSYARGLAGAAASAGVRLYSHTPARRVGHEGQWRIETPSGRVSAQRVALCTNGYSGPLLPELQRNVVPVVSIQIATDRLPRDLTPDILPQRQVVSDTRRQLLYFRRDAEGRFVIGGAGAYGGVGLSRAFRRLEAEALQLFPQLGGLAWQYGWGGRVAVTTDHLPHLAEPAPGLFTAGGFNGRGLAMATMMGRILGRRLAGDAEAEADWPLEPLRPIPLHRFHRLGVRTVIATAGLRDRLRIP</sequence>
<dbReference type="Gene3D" id="3.50.50.60">
    <property type="entry name" value="FAD/NAD(P)-binding domain"/>
    <property type="match status" value="1"/>
</dbReference>
<evidence type="ECO:0000256" key="1">
    <source>
        <dbReference type="ARBA" id="ARBA00023002"/>
    </source>
</evidence>
<keyword evidence="4" id="KW-1185">Reference proteome</keyword>
<dbReference type="RefSeq" id="WP_107974118.1">
    <property type="nucleotide sequence ID" value="NZ_BMEZ01000001.1"/>
</dbReference>
<dbReference type="Pfam" id="PF01266">
    <property type="entry name" value="DAO"/>
    <property type="match status" value="1"/>
</dbReference>
<dbReference type="PANTHER" id="PTHR13847:SF281">
    <property type="entry name" value="FAD DEPENDENT OXIDOREDUCTASE DOMAIN-CONTAINING PROTEIN"/>
    <property type="match status" value="1"/>
</dbReference>
<protein>
    <submittedName>
        <fullName evidence="3">Glycine/D-amino acid oxidase-like deaminating enzyme</fullName>
    </submittedName>
</protein>
<feature type="domain" description="FAD dependent oxidoreductase" evidence="2">
    <location>
        <begin position="34"/>
        <end position="381"/>
    </location>
</feature>
<dbReference type="AlphaFoldDB" id="A0A2T6B9J3"/>
<proteinExistence type="predicted"/>
<evidence type="ECO:0000259" key="2">
    <source>
        <dbReference type="Pfam" id="PF01266"/>
    </source>
</evidence>
<dbReference type="SUPFAM" id="SSF51905">
    <property type="entry name" value="FAD/NAD(P)-binding domain"/>
    <property type="match status" value="1"/>
</dbReference>